<dbReference type="SUPFAM" id="SSF49590">
    <property type="entry name" value="PHL pollen allergen"/>
    <property type="match status" value="1"/>
</dbReference>
<keyword evidence="3" id="KW-1015">Disulfide bond</keyword>
<dbReference type="RefSeq" id="XP_004185982.1">
    <property type="nucleotide sequence ID" value="XM_004185934.1"/>
</dbReference>
<gene>
    <name evidence="6" type="ORF">EIN_092010</name>
</gene>
<feature type="chain" id="PRO_5001990677" evidence="4">
    <location>
        <begin position="22"/>
        <end position="412"/>
    </location>
</feature>
<dbReference type="KEGG" id="eiv:EIN_092010"/>
<dbReference type="EMBL" id="KB206946">
    <property type="protein sequence ID" value="ELP86636.1"/>
    <property type="molecule type" value="Genomic_DNA"/>
</dbReference>
<dbReference type="InterPro" id="IPR036749">
    <property type="entry name" value="Expansin_CBD_sf"/>
</dbReference>
<evidence type="ECO:0000313" key="6">
    <source>
        <dbReference type="EMBL" id="ELP86636.1"/>
    </source>
</evidence>
<dbReference type="InterPro" id="IPR036908">
    <property type="entry name" value="RlpA-like_sf"/>
</dbReference>
<sequence length="412" mass="44660">MFFFLLLTLGFSASLTPLTECTKARITYYSGYESGGACGFPDISTKVTAGYMFFSAPNTAFYDKSNKCGICYEMVGPNGALRFMVSDECPQATNSLCRGDMIHVDLADNAFSYVADKSLGKTNVTMRMVACDHTGKIKILSQSGTSVYWYSFVVLNHVIGVASASISNDGGSTWTAASRTAYNAFVLTPKSALKLPFQVKVTSIAGDSVIIDVTNADGGKTIEGRGQFAVPSKEWFDIETLKQVTKKPADADGCCAVPDDFTVLYDDKLEGVWKDSSFSTTTSYSYATSPKEGKYCIQSSMKSYGGVQIITNIPARADQYTHIEFYLKTEGTCNLCIFVQGVEATKGGVSVGPSAANTWTYIKLKLSDIGYPTKGFAGVMFQNDDTVTRKVYFDKIQLVKDPSAPDAGVCWK</sequence>
<dbReference type="GeneID" id="14885631"/>
<feature type="domain" description="Expansin-like EG45" evidence="5">
    <location>
        <begin position="35"/>
        <end position="136"/>
    </location>
</feature>
<protein>
    <submittedName>
        <fullName evidence="6">Expansin-B5, putative</fullName>
    </submittedName>
</protein>
<dbReference type="PROSITE" id="PS50842">
    <property type="entry name" value="EXPANSIN_EG45"/>
    <property type="match status" value="1"/>
</dbReference>
<feature type="signal peptide" evidence="4">
    <location>
        <begin position="1"/>
        <end position="21"/>
    </location>
</feature>
<keyword evidence="2 4" id="KW-0732">Signal</keyword>
<dbReference type="NCBIfam" id="NF041144">
    <property type="entry name" value="expansin_EXLX1"/>
    <property type="match status" value="1"/>
</dbReference>
<evidence type="ECO:0000259" key="5">
    <source>
        <dbReference type="PROSITE" id="PS50842"/>
    </source>
</evidence>
<dbReference type="Gene3D" id="2.60.40.760">
    <property type="entry name" value="Expansin, cellulose-binding-like domain"/>
    <property type="match status" value="1"/>
</dbReference>
<dbReference type="InterPro" id="IPR008979">
    <property type="entry name" value="Galactose-bd-like_sf"/>
</dbReference>
<dbReference type="PANTHER" id="PTHR31836:SF21">
    <property type="entry name" value="EXPANSIN-LIKE PROTEIN 7"/>
    <property type="match status" value="1"/>
</dbReference>
<proteinExistence type="inferred from homology"/>
<comment type="similarity">
    <text evidence="1">Belongs to the expansin family. Expansin A subfamily.</text>
</comment>
<dbReference type="PANTHER" id="PTHR31836">
    <property type="match status" value="1"/>
</dbReference>
<name>A0A0A1TYN3_ENTIV</name>
<organism evidence="6 7">
    <name type="scientific">Entamoeba invadens IP1</name>
    <dbReference type="NCBI Taxonomy" id="370355"/>
    <lineage>
        <taxon>Eukaryota</taxon>
        <taxon>Amoebozoa</taxon>
        <taxon>Evosea</taxon>
        <taxon>Archamoebae</taxon>
        <taxon>Mastigamoebida</taxon>
        <taxon>Entamoebidae</taxon>
        <taxon>Entamoeba</taxon>
    </lineage>
</organism>
<reference evidence="6 7" key="1">
    <citation type="submission" date="2012-10" db="EMBL/GenBank/DDBJ databases">
        <authorList>
            <person name="Zafar N."/>
            <person name="Inman J."/>
            <person name="Hall N."/>
            <person name="Lorenzi H."/>
            <person name="Caler E."/>
        </authorList>
    </citation>
    <scope>NUCLEOTIDE SEQUENCE [LARGE SCALE GENOMIC DNA]</scope>
    <source>
        <strain evidence="6 7">IP1</strain>
    </source>
</reference>
<accession>A0A0A1TYN3</accession>
<dbReference type="OrthoDB" id="406505at2759"/>
<evidence type="ECO:0000256" key="3">
    <source>
        <dbReference type="ARBA" id="ARBA00023157"/>
    </source>
</evidence>
<dbReference type="VEuPathDB" id="AmoebaDB:EIN_092010"/>
<dbReference type="Gene3D" id="2.40.40.10">
    <property type="entry name" value="RlpA-like domain"/>
    <property type="match status" value="1"/>
</dbReference>
<evidence type="ECO:0000256" key="2">
    <source>
        <dbReference type="ARBA" id="ARBA00022729"/>
    </source>
</evidence>
<dbReference type="Gene3D" id="2.60.120.430">
    <property type="entry name" value="Galactose-binding lectin"/>
    <property type="match status" value="1"/>
</dbReference>
<dbReference type="InterPro" id="IPR049818">
    <property type="entry name" value="Expansin_EXLX1-like"/>
</dbReference>
<dbReference type="SUPFAM" id="SSF50685">
    <property type="entry name" value="Barwin-like endoglucanases"/>
    <property type="match status" value="1"/>
</dbReference>
<dbReference type="CDD" id="cd22271">
    <property type="entry name" value="DPBB_EXP_N-like"/>
    <property type="match status" value="1"/>
</dbReference>
<evidence type="ECO:0000256" key="1">
    <source>
        <dbReference type="ARBA" id="ARBA00005392"/>
    </source>
</evidence>
<evidence type="ECO:0000313" key="7">
    <source>
        <dbReference type="Proteomes" id="UP000014680"/>
    </source>
</evidence>
<dbReference type="Proteomes" id="UP000014680">
    <property type="component" value="Unassembled WGS sequence"/>
</dbReference>
<dbReference type="AlphaFoldDB" id="A0A0A1TYN3"/>
<dbReference type="InterPro" id="IPR051477">
    <property type="entry name" value="Expansin_CellWall"/>
</dbReference>
<dbReference type="InterPro" id="IPR007112">
    <property type="entry name" value="Expansin/allergen_DPBB_dom"/>
</dbReference>
<evidence type="ECO:0000256" key="4">
    <source>
        <dbReference type="SAM" id="SignalP"/>
    </source>
</evidence>
<dbReference type="SUPFAM" id="SSF49785">
    <property type="entry name" value="Galactose-binding domain-like"/>
    <property type="match status" value="1"/>
</dbReference>
<keyword evidence="7" id="KW-1185">Reference proteome</keyword>